<organism evidence="2 3">
    <name type="scientific">Solidesulfovibrio carbinolicus</name>
    <dbReference type="NCBI Taxonomy" id="296842"/>
    <lineage>
        <taxon>Bacteria</taxon>
        <taxon>Pseudomonadati</taxon>
        <taxon>Thermodesulfobacteriota</taxon>
        <taxon>Desulfovibrionia</taxon>
        <taxon>Desulfovibrionales</taxon>
        <taxon>Desulfovibrionaceae</taxon>
        <taxon>Solidesulfovibrio</taxon>
    </lineage>
</organism>
<reference evidence="2 3" key="1">
    <citation type="submission" date="2018-02" db="EMBL/GenBank/DDBJ databases">
        <title>Genome sequence of Desulfovibrio carbinolicus DSM 3852.</title>
        <authorList>
            <person name="Wilbanks E."/>
            <person name="Skennerton C.T."/>
            <person name="Orphan V.J."/>
        </authorList>
    </citation>
    <scope>NUCLEOTIDE SEQUENCE [LARGE SCALE GENOMIC DNA]</scope>
    <source>
        <strain evidence="2 3">DSM 3852</strain>
    </source>
</reference>
<dbReference type="Gene3D" id="1.10.10.10">
    <property type="entry name" value="Winged helix-like DNA-binding domain superfamily/Winged helix DNA-binding domain"/>
    <property type="match status" value="1"/>
</dbReference>
<dbReference type="PANTHER" id="PTHR33221:SF5">
    <property type="entry name" value="HTH-TYPE TRANSCRIPTIONAL REGULATOR ISCR"/>
    <property type="match status" value="1"/>
</dbReference>
<sequence>MKLTTRSRYGTRMILDMALHGQNGPVRIKDIAARQGVSVKYLEKLVRDLKEAGFVRSRRGPRGGHELDKPLDAISVGAIVRALEGDLSLVECADEAGPCPRQADCLTRGVWMEAARAMHEKLDSITLADLVAGATGCALGANAEPVAI</sequence>
<dbReference type="NCBIfam" id="TIGR00738">
    <property type="entry name" value="rrf2_super"/>
    <property type="match status" value="1"/>
</dbReference>
<keyword evidence="1" id="KW-0238">DNA-binding</keyword>
<dbReference type="GO" id="GO:0003677">
    <property type="term" value="F:DNA binding"/>
    <property type="evidence" value="ECO:0007669"/>
    <property type="project" value="UniProtKB-KW"/>
</dbReference>
<evidence type="ECO:0000313" key="3">
    <source>
        <dbReference type="Proteomes" id="UP000293296"/>
    </source>
</evidence>
<dbReference type="GO" id="GO:0005829">
    <property type="term" value="C:cytosol"/>
    <property type="evidence" value="ECO:0007669"/>
    <property type="project" value="TreeGrafter"/>
</dbReference>
<keyword evidence="3" id="KW-1185">Reference proteome</keyword>
<protein>
    <recommendedName>
        <fullName evidence="4">Rrf2 family transcriptional regulator</fullName>
    </recommendedName>
</protein>
<dbReference type="OrthoDB" id="9800519at2"/>
<dbReference type="InterPro" id="IPR036390">
    <property type="entry name" value="WH_DNA-bd_sf"/>
</dbReference>
<proteinExistence type="predicted"/>
<dbReference type="Pfam" id="PF02082">
    <property type="entry name" value="Rrf2"/>
    <property type="match status" value="1"/>
</dbReference>
<evidence type="ECO:0000256" key="1">
    <source>
        <dbReference type="ARBA" id="ARBA00023125"/>
    </source>
</evidence>
<dbReference type="PROSITE" id="PS51197">
    <property type="entry name" value="HTH_RRF2_2"/>
    <property type="match status" value="1"/>
</dbReference>
<dbReference type="InterPro" id="IPR036388">
    <property type="entry name" value="WH-like_DNA-bd_sf"/>
</dbReference>
<dbReference type="EMBL" id="CP026538">
    <property type="protein sequence ID" value="QAZ66309.1"/>
    <property type="molecule type" value="Genomic_DNA"/>
</dbReference>
<dbReference type="AlphaFoldDB" id="A0A4P6HYB5"/>
<dbReference type="Proteomes" id="UP000293296">
    <property type="component" value="Chromosome"/>
</dbReference>
<dbReference type="RefSeq" id="WP_129349464.1">
    <property type="nucleotide sequence ID" value="NZ_CP026538.1"/>
</dbReference>
<accession>A0A4P6HYB5</accession>
<evidence type="ECO:0000313" key="2">
    <source>
        <dbReference type="EMBL" id="QAZ66309.1"/>
    </source>
</evidence>
<dbReference type="GO" id="GO:0003700">
    <property type="term" value="F:DNA-binding transcription factor activity"/>
    <property type="evidence" value="ECO:0007669"/>
    <property type="project" value="TreeGrafter"/>
</dbReference>
<dbReference type="SUPFAM" id="SSF46785">
    <property type="entry name" value="Winged helix' DNA-binding domain"/>
    <property type="match status" value="1"/>
</dbReference>
<dbReference type="KEGG" id="dcb:C3Y92_03245"/>
<dbReference type="InterPro" id="IPR000944">
    <property type="entry name" value="Tscrpt_reg_Rrf2"/>
</dbReference>
<gene>
    <name evidence="2" type="ORF">C3Y92_03245</name>
</gene>
<name>A0A4P6HYB5_9BACT</name>
<evidence type="ECO:0008006" key="4">
    <source>
        <dbReference type="Google" id="ProtNLM"/>
    </source>
</evidence>
<dbReference type="PANTHER" id="PTHR33221">
    <property type="entry name" value="WINGED HELIX-TURN-HELIX TRANSCRIPTIONAL REGULATOR, RRF2 FAMILY"/>
    <property type="match status" value="1"/>
</dbReference>